<evidence type="ECO:0000256" key="1">
    <source>
        <dbReference type="ARBA" id="ARBA00022574"/>
    </source>
</evidence>
<dbReference type="CDD" id="cd00200">
    <property type="entry name" value="WD40"/>
    <property type="match status" value="1"/>
</dbReference>
<dbReference type="Gene3D" id="2.130.10.10">
    <property type="entry name" value="YVTN repeat-like/Quinoprotein amine dehydrogenase"/>
    <property type="match status" value="1"/>
</dbReference>
<keyword evidence="1 3" id="KW-0853">WD repeat</keyword>
<reference evidence="5" key="1">
    <citation type="submission" date="2023-08" db="EMBL/GenBank/DDBJ databases">
        <authorList>
            <person name="Alioto T."/>
            <person name="Alioto T."/>
            <person name="Gomez Garrido J."/>
        </authorList>
    </citation>
    <scope>NUCLEOTIDE SEQUENCE</scope>
</reference>
<dbReference type="InterPro" id="IPR051075">
    <property type="entry name" value="SCF_subunit_WD-repeat"/>
</dbReference>
<feature type="compositionally biased region" description="Polar residues" evidence="4">
    <location>
        <begin position="820"/>
        <end position="835"/>
    </location>
</feature>
<sequence length="883" mass="99233">MKSVAFDGSDSAGEMECKPAGGCAILCGMCPSCVFAVKPPGSVRCPWKVSDKFKRRFIIELLLRCRNTKVLESIQRVLSVTSWTLFTYNRAKSPTSLQRHTCLTTGQDGAPAGVNMKEIWTWFNSSTEWLKLRYLCRLFSFCDLELLLTVANLTNVLLVRQKRGFLQFNGSSHNKMEHHVDSDEDSEDPALMVVPGSFRSVSGVSRYRDFIGCLHVDLSKRILGLLDEQTLKLCQKVCRYWEHLAQETMKEIKFARKFQDKAKAIMQKSESNKIVSSTYAKIVEVPVPAEDNEESGIQPHVQKLKPFAAAYAKIRTKTVQMEERNVYCGAYYTTTLLSKEDPHRVVDYKGGSLMAMGAKDSAVNLLYVASQTETVSVLKGHVGSIRMVLLCEDRDLLITASCDSSIRCWSLKTDACVMALYGHTRVVNCLDVHADKLVSGAKDCLVKVWSLQTGTHFEDLNFKHQCSVQCVKINKTSVFSSCYQGLIKIWDIESAALIRVIDAHKGSVKCLFLDEWHLLSGDFHGQVMAWSISCDVKESLMTFKHPKEVKSLALTYLRVVTGCADGKIRVFNFLTGDCLREIKAETEKGSILSVHFNENSILVNAASGVKRYQFAKVFWDYTETTERSRDDVVTQDLTEKKVFSPGLKMHDNDDKKPRRSALLRLSSSPATVSSSGKERCKRAESLLLSEKATNERIQKRGPHHPPTRDSTLLRVSAMQRARCKDEVSVNMEHNARLRDSWGPHISDTQINLTVQKPNTDHRRPKTCVPILKRAVSQSVTNTIHGRAKCHSAATHRRGSGFITRAAERPQAPEPALRMRSQPSPEHSVKTRTSLPRISPVGPVTERGGFRLISVSQFEDCVCGKRELVRSRELNRSKTQEIIL</sequence>
<feature type="compositionally biased region" description="Low complexity" evidence="4">
    <location>
        <begin position="660"/>
        <end position="670"/>
    </location>
</feature>
<dbReference type="InterPro" id="IPR015943">
    <property type="entry name" value="WD40/YVTN_repeat-like_dom_sf"/>
</dbReference>
<dbReference type="PANTHER" id="PTHR19872">
    <property type="entry name" value="UBIQUITIN LIGASE SPECIFICITY FACTOR/HREP PROTEIN"/>
    <property type="match status" value="1"/>
</dbReference>
<feature type="compositionally biased region" description="Basic and acidic residues" evidence="4">
    <location>
        <begin position="645"/>
        <end position="656"/>
    </location>
</feature>
<dbReference type="PROSITE" id="PS50082">
    <property type="entry name" value="WD_REPEATS_2"/>
    <property type="match status" value="2"/>
</dbReference>
<dbReference type="PANTHER" id="PTHR19872:SF7">
    <property type="entry name" value="F-BOX AND WD REPEAT DOMAIN CONTAINING PROTEIN 10B-RELATED"/>
    <property type="match status" value="1"/>
</dbReference>
<evidence type="ECO:0000256" key="3">
    <source>
        <dbReference type="PROSITE-ProRule" id="PRU00221"/>
    </source>
</evidence>
<organism evidence="5 6">
    <name type="scientific">Xyrichtys novacula</name>
    <name type="common">Pearly razorfish</name>
    <name type="synonym">Hemipteronotus novacula</name>
    <dbReference type="NCBI Taxonomy" id="13765"/>
    <lineage>
        <taxon>Eukaryota</taxon>
        <taxon>Metazoa</taxon>
        <taxon>Chordata</taxon>
        <taxon>Craniata</taxon>
        <taxon>Vertebrata</taxon>
        <taxon>Euteleostomi</taxon>
        <taxon>Actinopterygii</taxon>
        <taxon>Neopterygii</taxon>
        <taxon>Teleostei</taxon>
        <taxon>Neoteleostei</taxon>
        <taxon>Acanthomorphata</taxon>
        <taxon>Eupercaria</taxon>
        <taxon>Labriformes</taxon>
        <taxon>Labridae</taxon>
        <taxon>Xyrichtys</taxon>
    </lineage>
</organism>
<dbReference type="SUPFAM" id="SSF81383">
    <property type="entry name" value="F-box domain"/>
    <property type="match status" value="1"/>
</dbReference>
<dbReference type="AlphaFoldDB" id="A0AAV1H211"/>
<dbReference type="EMBL" id="OY660882">
    <property type="protein sequence ID" value="CAJ1080077.1"/>
    <property type="molecule type" value="Genomic_DNA"/>
</dbReference>
<proteinExistence type="predicted"/>
<protein>
    <submittedName>
        <fullName evidence="5">CMT1A duplicated region transcript 1 protein</fullName>
    </submittedName>
</protein>
<keyword evidence="6" id="KW-1185">Reference proteome</keyword>
<evidence type="ECO:0000256" key="2">
    <source>
        <dbReference type="ARBA" id="ARBA00022737"/>
    </source>
</evidence>
<feature type="region of interest" description="Disordered" evidence="4">
    <location>
        <begin position="808"/>
        <end position="841"/>
    </location>
</feature>
<name>A0AAV1H211_XYRNO</name>
<dbReference type="Pfam" id="PF00400">
    <property type="entry name" value="WD40"/>
    <property type="match status" value="2"/>
</dbReference>
<dbReference type="Gene3D" id="1.20.1280.50">
    <property type="match status" value="1"/>
</dbReference>
<evidence type="ECO:0000313" key="5">
    <source>
        <dbReference type="EMBL" id="CAJ1080077.1"/>
    </source>
</evidence>
<dbReference type="SUPFAM" id="SSF50978">
    <property type="entry name" value="WD40 repeat-like"/>
    <property type="match status" value="1"/>
</dbReference>
<feature type="repeat" description="WD" evidence="3">
    <location>
        <begin position="420"/>
        <end position="459"/>
    </location>
</feature>
<dbReference type="PROSITE" id="PS50294">
    <property type="entry name" value="WD_REPEATS_REGION"/>
    <property type="match status" value="2"/>
</dbReference>
<gene>
    <name evidence="5" type="ORF">XNOV1_A039774</name>
</gene>
<dbReference type="SMART" id="SM00320">
    <property type="entry name" value="WD40"/>
    <property type="match status" value="6"/>
</dbReference>
<accession>A0AAV1H211</accession>
<feature type="repeat" description="WD" evidence="3">
    <location>
        <begin position="378"/>
        <end position="419"/>
    </location>
</feature>
<dbReference type="Proteomes" id="UP001178508">
    <property type="component" value="Chromosome 19"/>
</dbReference>
<dbReference type="InterPro" id="IPR001680">
    <property type="entry name" value="WD40_rpt"/>
</dbReference>
<dbReference type="InterPro" id="IPR036047">
    <property type="entry name" value="F-box-like_dom_sf"/>
</dbReference>
<feature type="region of interest" description="Disordered" evidence="4">
    <location>
        <begin position="645"/>
        <end position="709"/>
    </location>
</feature>
<keyword evidence="2" id="KW-0677">Repeat</keyword>
<dbReference type="InterPro" id="IPR036322">
    <property type="entry name" value="WD40_repeat_dom_sf"/>
</dbReference>
<evidence type="ECO:0000256" key="4">
    <source>
        <dbReference type="SAM" id="MobiDB-lite"/>
    </source>
</evidence>
<evidence type="ECO:0000313" key="6">
    <source>
        <dbReference type="Proteomes" id="UP001178508"/>
    </source>
</evidence>